<keyword evidence="2" id="KW-1185">Reference proteome</keyword>
<comment type="caution">
    <text evidence="1">The sequence shown here is derived from an EMBL/GenBank/DDBJ whole genome shotgun (WGS) entry which is preliminary data.</text>
</comment>
<dbReference type="AlphaFoldDB" id="A0A0J1FTM1"/>
<accession>A0A0J1FTM1</accession>
<evidence type="ECO:0008006" key="3">
    <source>
        <dbReference type="Google" id="ProtNLM"/>
    </source>
</evidence>
<organism evidence="1 2">
    <name type="scientific">Caballeronia mineralivorans PML1(12)</name>
    <dbReference type="NCBI Taxonomy" id="908627"/>
    <lineage>
        <taxon>Bacteria</taxon>
        <taxon>Pseudomonadati</taxon>
        <taxon>Pseudomonadota</taxon>
        <taxon>Betaproteobacteria</taxon>
        <taxon>Burkholderiales</taxon>
        <taxon>Burkholderiaceae</taxon>
        <taxon>Caballeronia</taxon>
    </lineage>
</organism>
<name>A0A0J1FTM1_9BURK</name>
<sequence>MNQFTRLKPLFHPGRLLVTHAALATLRVNGIPVISVLLRHIAGDWGIVSEDDRQQNDLSIGAGLRLLSLYRLPDGARIFVSTEWDRSSTAIQLFKGNPSAPQSSHTVRPIRSRRPIRQMHGNFPGACP</sequence>
<evidence type="ECO:0000313" key="1">
    <source>
        <dbReference type="EMBL" id="KLU23138.1"/>
    </source>
</evidence>
<reference evidence="1 2" key="1">
    <citation type="journal article" date="2015" name="Genome Announc.">
        <title>Draft Genome Sequence of Burkholderia sp. Strain PML1(12), an Ectomycorrhizosphere-Inhabiting Bacterium with Effective Mineral-Weathering Ability.</title>
        <authorList>
            <person name="Uroz S."/>
            <person name="Oger P."/>
        </authorList>
    </citation>
    <scope>NUCLEOTIDE SEQUENCE [LARGE SCALE GENOMIC DNA]</scope>
    <source>
        <strain evidence="2">PML1(12)</strain>
    </source>
</reference>
<dbReference type="PATRIC" id="fig|908627.4.peg.6113"/>
<dbReference type="Proteomes" id="UP000035963">
    <property type="component" value="Unassembled WGS sequence"/>
</dbReference>
<protein>
    <recommendedName>
        <fullName evidence="3">Plasmid related protein</fullName>
    </recommendedName>
</protein>
<gene>
    <name evidence="1" type="ORF">EOS_27325</name>
</gene>
<evidence type="ECO:0000313" key="2">
    <source>
        <dbReference type="Proteomes" id="UP000035963"/>
    </source>
</evidence>
<dbReference type="EMBL" id="AEJF01000163">
    <property type="protein sequence ID" value="KLU23138.1"/>
    <property type="molecule type" value="Genomic_DNA"/>
</dbReference>
<proteinExistence type="predicted"/>